<dbReference type="SUPFAM" id="SSF51161">
    <property type="entry name" value="Trimeric LpxA-like enzymes"/>
    <property type="match status" value="1"/>
</dbReference>
<evidence type="ECO:0000259" key="6">
    <source>
        <dbReference type="Pfam" id="PF25087"/>
    </source>
</evidence>
<dbReference type="Proteomes" id="UP000190188">
    <property type="component" value="Unassembled WGS sequence"/>
</dbReference>
<protein>
    <submittedName>
        <fullName evidence="7">Mannose-1-phosphate guanyltransferase</fullName>
    </submittedName>
</protein>
<dbReference type="Pfam" id="PF25087">
    <property type="entry name" value="GMPPB_C"/>
    <property type="match status" value="1"/>
</dbReference>
<feature type="domain" description="Alpha-D-phosphohexomutase alpha/beta/alpha" evidence="5">
    <location>
        <begin position="382"/>
        <end position="513"/>
    </location>
</feature>
<dbReference type="SUPFAM" id="SSF53448">
    <property type="entry name" value="Nucleotide-diphospho-sugar transferases"/>
    <property type="match status" value="1"/>
</dbReference>
<comment type="caution">
    <text evidence="7">The sequence shown here is derived from an EMBL/GenBank/DDBJ whole genome shotgun (WGS) entry which is preliminary data.</text>
</comment>
<comment type="similarity">
    <text evidence="1">Belongs to the transferase hexapeptide repeat family.</text>
</comment>
<dbReference type="Pfam" id="PF02878">
    <property type="entry name" value="PGM_PMM_I"/>
    <property type="match status" value="1"/>
</dbReference>
<reference evidence="7 8" key="1">
    <citation type="submission" date="2017-01" db="EMBL/GenBank/DDBJ databases">
        <title>Genome analysis of Paenibacillus selenitrireducens ES3-24.</title>
        <authorList>
            <person name="Xu D."/>
            <person name="Yao R."/>
            <person name="Zheng S."/>
        </authorList>
    </citation>
    <scope>NUCLEOTIDE SEQUENCE [LARGE SCALE GENOMIC DNA]</scope>
    <source>
        <strain evidence="7 8">ES3-24</strain>
    </source>
</reference>
<dbReference type="InterPro" id="IPR016055">
    <property type="entry name" value="A-D-PHexomutase_a/b/a-I/II/III"/>
</dbReference>
<dbReference type="PANTHER" id="PTHR22572">
    <property type="entry name" value="SUGAR-1-PHOSPHATE GUANYL TRANSFERASE"/>
    <property type="match status" value="1"/>
</dbReference>
<dbReference type="CDD" id="cd04181">
    <property type="entry name" value="NTP_transferase"/>
    <property type="match status" value="1"/>
</dbReference>
<dbReference type="GO" id="GO:0016868">
    <property type="term" value="F:intramolecular phosphotransferase activity"/>
    <property type="evidence" value="ECO:0007669"/>
    <property type="project" value="InterPro"/>
</dbReference>
<dbReference type="OrthoDB" id="9801899at2"/>
<evidence type="ECO:0000259" key="4">
    <source>
        <dbReference type="Pfam" id="PF00483"/>
    </source>
</evidence>
<evidence type="ECO:0000313" key="7">
    <source>
        <dbReference type="EMBL" id="OPA76820.1"/>
    </source>
</evidence>
<keyword evidence="8" id="KW-1185">Reference proteome</keyword>
<dbReference type="Gene3D" id="3.30.310.50">
    <property type="entry name" value="Alpha-D-phosphohexomutase, C-terminal domain"/>
    <property type="match status" value="1"/>
</dbReference>
<dbReference type="InterPro" id="IPR056729">
    <property type="entry name" value="GMPPB_C"/>
</dbReference>
<dbReference type="RefSeq" id="WP_078499839.1">
    <property type="nucleotide sequence ID" value="NZ_MSZX01000006.1"/>
</dbReference>
<evidence type="ECO:0000256" key="2">
    <source>
        <dbReference type="ARBA" id="ARBA00010231"/>
    </source>
</evidence>
<feature type="domain" description="Mannose-1-phosphate guanyltransferase C-terminal" evidence="6">
    <location>
        <begin position="264"/>
        <end position="366"/>
    </location>
</feature>
<dbReference type="Gene3D" id="2.160.10.10">
    <property type="entry name" value="Hexapeptide repeat proteins"/>
    <property type="match status" value="1"/>
</dbReference>
<dbReference type="InterPro" id="IPR011004">
    <property type="entry name" value="Trimer_LpxA-like_sf"/>
</dbReference>
<dbReference type="Pfam" id="PF00483">
    <property type="entry name" value="NTP_transferase"/>
    <property type="match status" value="1"/>
</dbReference>
<dbReference type="STRING" id="1324314.BVG16_16820"/>
<evidence type="ECO:0000259" key="5">
    <source>
        <dbReference type="Pfam" id="PF02878"/>
    </source>
</evidence>
<dbReference type="InterPro" id="IPR050486">
    <property type="entry name" value="Mannose-1P_guanyltransferase"/>
</dbReference>
<keyword evidence="3 7" id="KW-0808">Transferase</keyword>
<evidence type="ECO:0000256" key="3">
    <source>
        <dbReference type="ARBA" id="ARBA00022679"/>
    </source>
</evidence>
<dbReference type="SUPFAM" id="SSF55957">
    <property type="entry name" value="Phosphoglucomutase, C-terminal domain"/>
    <property type="match status" value="1"/>
</dbReference>
<dbReference type="SUPFAM" id="SSF53738">
    <property type="entry name" value="Phosphoglucomutase, first 3 domains"/>
    <property type="match status" value="1"/>
</dbReference>
<feature type="domain" description="Nucleotidyl transferase" evidence="4">
    <location>
        <begin position="2"/>
        <end position="231"/>
    </location>
</feature>
<sequence>MKAVIMAGGKGTRLRPLTLQTPKPMVPLLNRPCMEYIIELLRKHDITDIAVTVQYLPEVIRDYFGDGSDFGVRLQYFEENEPLGTAGSVRNAASFLDETFIVISGDALTDFDLDQAIAYHRNQESLATIVLTQVDTPLEYGVVITDQDGRITRFLEKPNWSEVFSDTVNTGIYIFEPEIFDDIPTHQVYDFSMQLFPTLLEKQAPLYGYIAEGYWSDIGNLQQYRETQFDMLDRKVNVRIAAEEVAPGIFVESHTMITDRVTYIGPAYIGSHSSIQPNTVIGEYSILGSYNQVLQGNRIDRTILWDNNQLGPDCELQSALVCDRNLIGQRTRIQENAVIGSGCTLGPEVTVKSNVKLWPNKVILPNSKVHTSIIWGEQTMHQLFRGKGVYGIPNTEMTPEFAGKLAAAFGSVLSPTSTVGLSSSTHPFASMMKFAFSAGLQGAGIHVLDLGMGTTAVCRNAVQTLHLNGAVHMRMIDVQGQDQLLIELLDAQGFPLAKSVERKIENAFWQEDFFRSHINQIGEYRQYQYAETDYIQKLVRDFGAPQPIAENIFAVLQYDPRDHGSFIERFAQHILGQHLILHEDGSQDNVDLLMDTVQNVRADFGIRMGRNGQGLLLVLQDGTRITDEQLLALKVLAASKLNKSTSLGIPVSAPQIAESLALHTQLTLTRTKENNRALLEASRGWLFHPLLDELYAVSMILQAMIKESISLKELLAQIPNFYTAKEIIPCAWHEKGSMMRQILKATKHQSTELIDGIKVITEDGWVIILPDHDEPLFRIIAHASSEMHAERMISNYSKQLVKPNSPLRK</sequence>
<proteinExistence type="inferred from homology"/>
<organism evidence="7 8">
    <name type="scientific">Paenibacillus selenitireducens</name>
    <dbReference type="NCBI Taxonomy" id="1324314"/>
    <lineage>
        <taxon>Bacteria</taxon>
        <taxon>Bacillati</taxon>
        <taxon>Bacillota</taxon>
        <taxon>Bacilli</taxon>
        <taxon>Bacillales</taxon>
        <taxon>Paenibacillaceae</taxon>
        <taxon>Paenibacillus</taxon>
    </lineage>
</organism>
<dbReference type="InterPro" id="IPR036900">
    <property type="entry name" value="A-D-PHexomutase_C_sf"/>
</dbReference>
<gene>
    <name evidence="7" type="ORF">BVG16_16820</name>
</gene>
<dbReference type="EMBL" id="MSZX01000006">
    <property type="protein sequence ID" value="OPA76820.1"/>
    <property type="molecule type" value="Genomic_DNA"/>
</dbReference>
<dbReference type="FunFam" id="3.90.550.10:FF:000013">
    <property type="entry name" value="mannose-1-phosphate guanyltransferase beta"/>
    <property type="match status" value="1"/>
</dbReference>
<dbReference type="GO" id="GO:0016740">
    <property type="term" value="F:transferase activity"/>
    <property type="evidence" value="ECO:0007669"/>
    <property type="project" value="UniProtKB-KW"/>
</dbReference>
<comment type="similarity">
    <text evidence="2">Belongs to the phosphohexose mutase family.</text>
</comment>
<dbReference type="Gene3D" id="3.40.120.10">
    <property type="entry name" value="Alpha-D-Glucose-1,6-Bisphosphate, subunit A, domain 3"/>
    <property type="match status" value="1"/>
</dbReference>
<accession>A0A1T2XAF8</accession>
<dbReference type="InterPro" id="IPR005835">
    <property type="entry name" value="NTP_transferase_dom"/>
</dbReference>
<dbReference type="InterPro" id="IPR029044">
    <property type="entry name" value="Nucleotide-diphossugar_trans"/>
</dbReference>
<evidence type="ECO:0000313" key="8">
    <source>
        <dbReference type="Proteomes" id="UP000190188"/>
    </source>
</evidence>
<dbReference type="AlphaFoldDB" id="A0A1T2XAF8"/>
<dbReference type="GO" id="GO:0005975">
    <property type="term" value="P:carbohydrate metabolic process"/>
    <property type="evidence" value="ECO:0007669"/>
    <property type="project" value="InterPro"/>
</dbReference>
<dbReference type="Gene3D" id="3.90.550.10">
    <property type="entry name" value="Spore Coat Polysaccharide Biosynthesis Protein SpsA, Chain A"/>
    <property type="match status" value="1"/>
</dbReference>
<name>A0A1T2XAF8_9BACL</name>
<dbReference type="InterPro" id="IPR005844">
    <property type="entry name" value="A-D-PHexomutase_a/b/a-I"/>
</dbReference>
<evidence type="ECO:0000256" key="1">
    <source>
        <dbReference type="ARBA" id="ARBA00007274"/>
    </source>
</evidence>